<name>A0A6J7XDN8_9CAUD</name>
<evidence type="ECO:0000313" key="2">
    <source>
        <dbReference type="EMBL" id="CAB4170071.1"/>
    </source>
</evidence>
<protein>
    <submittedName>
        <fullName evidence="4">Uncharacterized protein</fullName>
    </submittedName>
</protein>
<evidence type="ECO:0000313" key="4">
    <source>
        <dbReference type="EMBL" id="CAB5228241.1"/>
    </source>
</evidence>
<reference evidence="4" key="1">
    <citation type="submission" date="2020-05" db="EMBL/GenBank/DDBJ databases">
        <authorList>
            <person name="Chiriac C."/>
            <person name="Salcher M."/>
            <person name="Ghai R."/>
            <person name="Kavagutti S V."/>
        </authorList>
    </citation>
    <scope>NUCLEOTIDE SEQUENCE</scope>
</reference>
<dbReference type="EMBL" id="LR798386">
    <property type="protein sequence ID" value="CAB5228241.1"/>
    <property type="molecule type" value="Genomic_DNA"/>
</dbReference>
<dbReference type="EMBL" id="LR797040">
    <property type="protein sequence ID" value="CAB4182612.1"/>
    <property type="molecule type" value="Genomic_DNA"/>
</dbReference>
<accession>A0A6J7XDN8</accession>
<sequence>MLTISQLATVTAHYRNQTNTYGHTATVLERRPSGDKSEAAWEPVYDSGNDPFDRVTFTHEEGYYKGNTFGVNLTCWLDPRPAVDAMLYLKMYAYKDTYTMRLKRYALPQAQADTVEANNTWKAREAQRFVDGTYTPLPWSGEAWATGNHRTAHHYAHVSVEDAGKIAFTRDERGGQMNIKTRMSAGRYLREYFYDELSNQPHRETGGVNVHGNKITVDALNYYARTFSSTYGGGDKLAFATTPEDMVRVYIDGPTSCMSYTNDDYKCAPHHPAEVYGNSDLHLAYLTDGDNRITARALVWPAKMYTGRIYGDEVSLQAMLSEAGYGRQDNYGLQGARIRRIPFEDGHVMPYVDGSLTYGRCKDDPTNYFVIGGDHSAERTDGLDYDSDEAACTCDHCGDGMQEDEAHSAQVTRYESATYCETCYEEHTFTCDWSHDQWSLDANHTVLANGELVAYRYISHYAQCTITHDWYRDGELMPYGTDGDMVSQDGIDQDELVADEDGNYWQADELPTPQDDIGQTDTAAVAA</sequence>
<feature type="region of interest" description="Disordered" evidence="1">
    <location>
        <begin position="506"/>
        <end position="527"/>
    </location>
</feature>
<organism evidence="4">
    <name type="scientific">uncultured Caudovirales phage</name>
    <dbReference type="NCBI Taxonomy" id="2100421"/>
    <lineage>
        <taxon>Viruses</taxon>
        <taxon>Duplodnaviria</taxon>
        <taxon>Heunggongvirae</taxon>
        <taxon>Uroviricota</taxon>
        <taxon>Caudoviricetes</taxon>
        <taxon>Peduoviridae</taxon>
        <taxon>Maltschvirus</taxon>
        <taxon>Maltschvirus maltsch</taxon>
    </lineage>
</organism>
<evidence type="ECO:0000256" key="1">
    <source>
        <dbReference type="SAM" id="MobiDB-lite"/>
    </source>
</evidence>
<evidence type="ECO:0000313" key="3">
    <source>
        <dbReference type="EMBL" id="CAB4182612.1"/>
    </source>
</evidence>
<proteinExistence type="predicted"/>
<gene>
    <name evidence="3" type="ORF">UFOVP1087_14</name>
    <name evidence="4" type="ORF">UFOVP1534_32</name>
    <name evidence="2" type="ORF">UFOVP910_29</name>
</gene>
<feature type="compositionally biased region" description="Polar residues" evidence="1">
    <location>
        <begin position="517"/>
        <end position="527"/>
    </location>
</feature>
<dbReference type="EMBL" id="LR796849">
    <property type="protein sequence ID" value="CAB4170071.1"/>
    <property type="molecule type" value="Genomic_DNA"/>
</dbReference>